<comment type="caution">
    <text evidence="1">The sequence shown here is derived from an EMBL/GenBank/DDBJ whole genome shotgun (WGS) entry which is preliminary data.</text>
</comment>
<reference evidence="1" key="1">
    <citation type="submission" date="2019-06" db="EMBL/GenBank/DDBJ databases">
        <authorList>
            <person name="Zheng W."/>
        </authorList>
    </citation>
    <scope>NUCLEOTIDE SEQUENCE</scope>
    <source>
        <strain evidence="1">QDHG01</strain>
    </source>
</reference>
<dbReference type="AlphaFoldDB" id="A0A8J8P8G9"/>
<dbReference type="Proteomes" id="UP000785679">
    <property type="component" value="Unassembled WGS sequence"/>
</dbReference>
<evidence type="ECO:0000313" key="1">
    <source>
        <dbReference type="EMBL" id="TNV87446.1"/>
    </source>
</evidence>
<organism evidence="1 2">
    <name type="scientific">Halteria grandinella</name>
    <dbReference type="NCBI Taxonomy" id="5974"/>
    <lineage>
        <taxon>Eukaryota</taxon>
        <taxon>Sar</taxon>
        <taxon>Alveolata</taxon>
        <taxon>Ciliophora</taxon>
        <taxon>Intramacronucleata</taxon>
        <taxon>Spirotrichea</taxon>
        <taxon>Stichotrichia</taxon>
        <taxon>Sporadotrichida</taxon>
        <taxon>Halteriidae</taxon>
        <taxon>Halteria</taxon>
    </lineage>
</organism>
<proteinExistence type="predicted"/>
<sequence length="95" mass="10947">MRHFKAEKQILGFRLFKIRLVKSSGGSTRSELQSQLADNVVFIVESNRSKVMTVQSNFISRIIVCLQMQQCYWQYGVGLHFIGGVQFVQHLLNLN</sequence>
<gene>
    <name evidence="1" type="ORF">FGO68_gene5040</name>
</gene>
<protein>
    <submittedName>
        <fullName evidence="1">Uncharacterized protein</fullName>
    </submittedName>
</protein>
<accession>A0A8J8P8G9</accession>
<dbReference type="EMBL" id="RRYP01000432">
    <property type="protein sequence ID" value="TNV87446.1"/>
    <property type="molecule type" value="Genomic_DNA"/>
</dbReference>
<evidence type="ECO:0000313" key="2">
    <source>
        <dbReference type="Proteomes" id="UP000785679"/>
    </source>
</evidence>
<name>A0A8J8P8G9_HALGN</name>
<keyword evidence="2" id="KW-1185">Reference proteome</keyword>